<dbReference type="EMBL" id="JARAOO010000004">
    <property type="protein sequence ID" value="KAJ7969663.1"/>
    <property type="molecule type" value="Genomic_DNA"/>
</dbReference>
<dbReference type="CDD" id="cd06222">
    <property type="entry name" value="RNase_H_like"/>
    <property type="match status" value="1"/>
</dbReference>
<comment type="caution">
    <text evidence="1">The sequence shown here is derived from an EMBL/GenBank/DDBJ whole genome shotgun (WGS) entry which is preliminary data.</text>
</comment>
<accession>A0AAD7M4I7</accession>
<gene>
    <name evidence="1" type="ORF">O6P43_007974</name>
</gene>
<dbReference type="SUPFAM" id="SSF53098">
    <property type="entry name" value="Ribonuclease H-like"/>
    <property type="match status" value="1"/>
</dbReference>
<dbReference type="Proteomes" id="UP001163823">
    <property type="component" value="Chromosome 4"/>
</dbReference>
<name>A0AAD7M4I7_QUISA</name>
<dbReference type="AlphaFoldDB" id="A0AAD7M4I7"/>
<proteinExistence type="predicted"/>
<keyword evidence="2" id="KW-1185">Reference proteome</keyword>
<dbReference type="InterPro" id="IPR012337">
    <property type="entry name" value="RNaseH-like_sf"/>
</dbReference>
<reference evidence="1" key="1">
    <citation type="journal article" date="2023" name="Science">
        <title>Elucidation of the pathway for biosynthesis of saponin adjuvants from the soapbark tree.</title>
        <authorList>
            <person name="Reed J."/>
            <person name="Orme A."/>
            <person name="El-Demerdash A."/>
            <person name="Owen C."/>
            <person name="Martin L.B.B."/>
            <person name="Misra R.C."/>
            <person name="Kikuchi S."/>
            <person name="Rejzek M."/>
            <person name="Martin A.C."/>
            <person name="Harkess A."/>
            <person name="Leebens-Mack J."/>
            <person name="Louveau T."/>
            <person name="Stephenson M.J."/>
            <person name="Osbourn A."/>
        </authorList>
    </citation>
    <scope>NUCLEOTIDE SEQUENCE</scope>
    <source>
        <strain evidence="1">S10</strain>
    </source>
</reference>
<evidence type="ECO:0000313" key="1">
    <source>
        <dbReference type="EMBL" id="KAJ7969663.1"/>
    </source>
</evidence>
<dbReference type="PANTHER" id="PTHR47723:SF19">
    <property type="entry name" value="POLYNUCLEOTIDYL TRANSFERASE, RIBONUCLEASE H-LIKE SUPERFAMILY PROTEIN"/>
    <property type="match status" value="1"/>
</dbReference>
<sequence>MKVIDRNLGLVFSGWVKLNCDGTSKGNGSISSCRPCGSLIRGDSGEWLGGLAVNLGPGCNNFAELFRIYHGLCLTWDLGFKSVTDSVVAVDLLSVVVPLLHPLHHLIQACR</sequence>
<dbReference type="InterPro" id="IPR053151">
    <property type="entry name" value="RNase_H-like"/>
</dbReference>
<dbReference type="PANTHER" id="PTHR47723">
    <property type="entry name" value="OS05G0353850 PROTEIN"/>
    <property type="match status" value="1"/>
</dbReference>
<dbReference type="InterPro" id="IPR044730">
    <property type="entry name" value="RNase_H-like_dom_plant"/>
</dbReference>
<evidence type="ECO:0000313" key="2">
    <source>
        <dbReference type="Proteomes" id="UP001163823"/>
    </source>
</evidence>
<dbReference type="KEGG" id="qsa:O6P43_007974"/>
<protein>
    <submittedName>
        <fullName evidence="1">Ribonuclease H protein</fullName>
    </submittedName>
</protein>
<organism evidence="1 2">
    <name type="scientific">Quillaja saponaria</name>
    <name type="common">Soap bark tree</name>
    <dbReference type="NCBI Taxonomy" id="32244"/>
    <lineage>
        <taxon>Eukaryota</taxon>
        <taxon>Viridiplantae</taxon>
        <taxon>Streptophyta</taxon>
        <taxon>Embryophyta</taxon>
        <taxon>Tracheophyta</taxon>
        <taxon>Spermatophyta</taxon>
        <taxon>Magnoliopsida</taxon>
        <taxon>eudicotyledons</taxon>
        <taxon>Gunneridae</taxon>
        <taxon>Pentapetalae</taxon>
        <taxon>rosids</taxon>
        <taxon>fabids</taxon>
        <taxon>Fabales</taxon>
        <taxon>Quillajaceae</taxon>
        <taxon>Quillaja</taxon>
    </lineage>
</organism>